<dbReference type="EMBL" id="KN817540">
    <property type="protein sequence ID" value="KJA23815.1"/>
    <property type="molecule type" value="Genomic_DNA"/>
</dbReference>
<feature type="domain" description="Biotin-protein ligase N-terminal" evidence="1">
    <location>
        <begin position="1"/>
        <end position="82"/>
    </location>
</feature>
<gene>
    <name evidence="2" type="ORF">HYPSUDRAFT_65936</name>
</gene>
<accession>A0A0D2PWF1</accession>
<proteinExistence type="predicted"/>
<keyword evidence="3" id="KW-1185">Reference proteome</keyword>
<organism evidence="2 3">
    <name type="scientific">Hypholoma sublateritium (strain FD-334 SS-4)</name>
    <dbReference type="NCBI Taxonomy" id="945553"/>
    <lineage>
        <taxon>Eukaryota</taxon>
        <taxon>Fungi</taxon>
        <taxon>Dikarya</taxon>
        <taxon>Basidiomycota</taxon>
        <taxon>Agaricomycotina</taxon>
        <taxon>Agaricomycetes</taxon>
        <taxon>Agaricomycetidae</taxon>
        <taxon>Agaricales</taxon>
        <taxon>Agaricineae</taxon>
        <taxon>Strophariaceae</taxon>
        <taxon>Hypholoma</taxon>
    </lineage>
</organism>
<dbReference type="PANTHER" id="PTHR12835">
    <property type="entry name" value="BIOTIN PROTEIN LIGASE"/>
    <property type="match status" value="1"/>
</dbReference>
<dbReference type="GO" id="GO:0005737">
    <property type="term" value="C:cytoplasm"/>
    <property type="evidence" value="ECO:0007669"/>
    <property type="project" value="TreeGrafter"/>
</dbReference>
<evidence type="ECO:0000259" key="1">
    <source>
        <dbReference type="Pfam" id="PF09825"/>
    </source>
</evidence>
<name>A0A0D2PWF1_HYPSF</name>
<dbReference type="STRING" id="945553.A0A0D2PWF1"/>
<dbReference type="Pfam" id="PF09825">
    <property type="entry name" value="BPL_N"/>
    <property type="match status" value="1"/>
</dbReference>
<protein>
    <recommendedName>
        <fullName evidence="1">Biotin-protein ligase N-terminal domain-containing protein</fullName>
    </recommendedName>
</protein>
<dbReference type="Proteomes" id="UP000054270">
    <property type="component" value="Unassembled WGS sequence"/>
</dbReference>
<dbReference type="OrthoDB" id="10250105at2759"/>
<sequence length="393" mass="41690">MNVLVYSGPEVIQTSLNHALASLKHILLPNYTVQAITQNALTTQPWQGSCALLVLPRSRCRFVSVANKYIKEFVEGGGAYLMLSTDATAIPRSQGLGLGSVGLSLGLEAGESPLKFYDKLNNVYILCDEEAPSAGVEPRAVTLRSADGAVAQGVYETTATQFKGFAELKDIFVLARNNGAIAGVVLGIDKGRAAFWGPSIEYPLSNGPAGSTFTTEEIAASDKIRSNFLANTLSQLGLTLPREEDKQQVIARPLPQFLSGTPGKPAIVTQIMDAIASTPQLGSQITLFTDENDEFHFHALAESADLLESTRKAARVPSDPATWQPKHIVVCPDNALPPTSATPLFDIALFFAALASAREAAALPAQGAGAVWGMGEALIYGEAVTSTQTMLDK</sequence>
<dbReference type="GO" id="GO:0004077">
    <property type="term" value="F:biotin--[biotin carboxyl-carrier protein] ligase activity"/>
    <property type="evidence" value="ECO:0007669"/>
    <property type="project" value="TreeGrafter"/>
</dbReference>
<dbReference type="PANTHER" id="PTHR12835:SF5">
    <property type="entry name" value="BIOTIN--PROTEIN LIGASE"/>
    <property type="match status" value="1"/>
</dbReference>
<reference evidence="3" key="1">
    <citation type="submission" date="2014-04" db="EMBL/GenBank/DDBJ databases">
        <title>Evolutionary Origins and Diversification of the Mycorrhizal Mutualists.</title>
        <authorList>
            <consortium name="DOE Joint Genome Institute"/>
            <consortium name="Mycorrhizal Genomics Consortium"/>
            <person name="Kohler A."/>
            <person name="Kuo A."/>
            <person name="Nagy L.G."/>
            <person name="Floudas D."/>
            <person name="Copeland A."/>
            <person name="Barry K.W."/>
            <person name="Cichocki N."/>
            <person name="Veneault-Fourrey C."/>
            <person name="LaButti K."/>
            <person name="Lindquist E.A."/>
            <person name="Lipzen A."/>
            <person name="Lundell T."/>
            <person name="Morin E."/>
            <person name="Murat C."/>
            <person name="Riley R."/>
            <person name="Ohm R."/>
            <person name="Sun H."/>
            <person name="Tunlid A."/>
            <person name="Henrissat B."/>
            <person name="Grigoriev I.V."/>
            <person name="Hibbett D.S."/>
            <person name="Martin F."/>
        </authorList>
    </citation>
    <scope>NUCLEOTIDE SEQUENCE [LARGE SCALE GENOMIC DNA]</scope>
    <source>
        <strain evidence="3">FD-334 SS-4</strain>
    </source>
</reference>
<dbReference type="AlphaFoldDB" id="A0A0D2PWF1"/>
<evidence type="ECO:0000313" key="2">
    <source>
        <dbReference type="EMBL" id="KJA23815.1"/>
    </source>
</evidence>
<dbReference type="InterPro" id="IPR019197">
    <property type="entry name" value="Biotin-prot_ligase_N"/>
</dbReference>
<evidence type="ECO:0000313" key="3">
    <source>
        <dbReference type="Proteomes" id="UP000054270"/>
    </source>
</evidence>